<evidence type="ECO:0000313" key="6">
    <source>
        <dbReference type="EMBL" id="MDQ0366365.1"/>
    </source>
</evidence>
<dbReference type="Gene3D" id="3.40.190.290">
    <property type="match status" value="1"/>
</dbReference>
<keyword evidence="2" id="KW-0805">Transcription regulation</keyword>
<dbReference type="Proteomes" id="UP001240236">
    <property type="component" value="Unassembled WGS sequence"/>
</dbReference>
<proteinExistence type="inferred from homology"/>
<dbReference type="SUPFAM" id="SSF53850">
    <property type="entry name" value="Periplasmic binding protein-like II"/>
    <property type="match status" value="1"/>
</dbReference>
<dbReference type="Gene3D" id="1.10.10.10">
    <property type="entry name" value="Winged helix-like DNA-binding domain superfamily/Winged helix DNA-binding domain"/>
    <property type="match status" value="1"/>
</dbReference>
<dbReference type="RefSeq" id="WP_307239639.1">
    <property type="nucleotide sequence ID" value="NZ_JAUSUZ010000001.1"/>
</dbReference>
<dbReference type="InterPro" id="IPR050950">
    <property type="entry name" value="HTH-type_LysR_regulators"/>
</dbReference>
<comment type="caution">
    <text evidence="6">The sequence shown here is derived from an EMBL/GenBank/DDBJ whole genome shotgun (WGS) entry which is preliminary data.</text>
</comment>
<keyword evidence="3 6" id="KW-0238">DNA-binding</keyword>
<evidence type="ECO:0000256" key="1">
    <source>
        <dbReference type="ARBA" id="ARBA00009437"/>
    </source>
</evidence>
<evidence type="ECO:0000313" key="7">
    <source>
        <dbReference type="Proteomes" id="UP001240236"/>
    </source>
</evidence>
<dbReference type="EMBL" id="JAUSUZ010000001">
    <property type="protein sequence ID" value="MDQ0366365.1"/>
    <property type="molecule type" value="Genomic_DNA"/>
</dbReference>
<evidence type="ECO:0000256" key="4">
    <source>
        <dbReference type="ARBA" id="ARBA00023163"/>
    </source>
</evidence>
<dbReference type="InterPro" id="IPR036390">
    <property type="entry name" value="WH_DNA-bd_sf"/>
</dbReference>
<keyword evidence="7" id="KW-1185">Reference proteome</keyword>
<dbReference type="PROSITE" id="PS50931">
    <property type="entry name" value="HTH_LYSR"/>
    <property type="match status" value="1"/>
</dbReference>
<dbReference type="Pfam" id="PF03466">
    <property type="entry name" value="LysR_substrate"/>
    <property type="match status" value="1"/>
</dbReference>
<reference evidence="6 7" key="1">
    <citation type="submission" date="2023-07" db="EMBL/GenBank/DDBJ databases">
        <title>Sequencing the genomes of 1000 actinobacteria strains.</title>
        <authorList>
            <person name="Klenk H.-P."/>
        </authorList>
    </citation>
    <scope>NUCLEOTIDE SEQUENCE [LARGE SCALE GENOMIC DNA]</scope>
    <source>
        <strain evidence="6 7">DSM 44709</strain>
    </source>
</reference>
<dbReference type="Pfam" id="PF00126">
    <property type="entry name" value="HTH_1"/>
    <property type="match status" value="1"/>
</dbReference>
<keyword evidence="4" id="KW-0804">Transcription</keyword>
<feature type="domain" description="HTH lysR-type" evidence="5">
    <location>
        <begin position="1"/>
        <end position="58"/>
    </location>
</feature>
<accession>A0AAE3VZ34</accession>
<dbReference type="AlphaFoldDB" id="A0AAE3VZ34"/>
<dbReference type="InterPro" id="IPR005119">
    <property type="entry name" value="LysR_subst-bd"/>
</dbReference>
<dbReference type="GO" id="GO:0005829">
    <property type="term" value="C:cytosol"/>
    <property type="evidence" value="ECO:0007669"/>
    <property type="project" value="TreeGrafter"/>
</dbReference>
<comment type="similarity">
    <text evidence="1">Belongs to the LysR transcriptional regulatory family.</text>
</comment>
<evidence type="ECO:0000256" key="3">
    <source>
        <dbReference type="ARBA" id="ARBA00023125"/>
    </source>
</evidence>
<dbReference type="GO" id="GO:0003700">
    <property type="term" value="F:DNA-binding transcription factor activity"/>
    <property type="evidence" value="ECO:0007669"/>
    <property type="project" value="InterPro"/>
</dbReference>
<sequence>MDLRHLAYFVAVAEELSFTRAAARLHVVQSGVSATIRALEQHLRADLFERGPQRIALTDAGAALLPEARAVLDAAQGARDAVARVRGGLRGTVHVGAMTSVTILDLPGLLGRFTADHPGVTVRLRAAPSGSAGLAQALLDGEFDLAFLSDIDRPPTGLDIQNLATVRMVAIVPADWPGSAVTLEQLAERPFIDSPAGFGNRVVVDRAYAAAGLQRRVALEVVEIGTAPEYVRHGLGVSIMPAFSVPADDPGLRGLPIAGAELWWTLSLATATRRRPTAATRTFLELAKDYVRRG</sequence>
<dbReference type="GO" id="GO:0003677">
    <property type="term" value="F:DNA binding"/>
    <property type="evidence" value="ECO:0007669"/>
    <property type="project" value="UniProtKB-KW"/>
</dbReference>
<evidence type="ECO:0000259" key="5">
    <source>
        <dbReference type="PROSITE" id="PS50931"/>
    </source>
</evidence>
<dbReference type="SUPFAM" id="SSF46785">
    <property type="entry name" value="Winged helix' DNA-binding domain"/>
    <property type="match status" value="1"/>
</dbReference>
<dbReference type="PANTHER" id="PTHR30419">
    <property type="entry name" value="HTH-TYPE TRANSCRIPTIONAL REGULATOR YBHD"/>
    <property type="match status" value="1"/>
</dbReference>
<protein>
    <submittedName>
        <fullName evidence="6">DNA-binding transcriptional LysR family regulator</fullName>
    </submittedName>
</protein>
<gene>
    <name evidence="6" type="ORF">J2S42_003034</name>
</gene>
<dbReference type="PANTHER" id="PTHR30419:SF31">
    <property type="entry name" value="BLR3139 PROTEIN"/>
    <property type="match status" value="1"/>
</dbReference>
<name>A0AAE3VZ34_9ACTN</name>
<dbReference type="PRINTS" id="PR00039">
    <property type="entry name" value="HTHLYSR"/>
</dbReference>
<dbReference type="FunFam" id="1.10.10.10:FF:000001">
    <property type="entry name" value="LysR family transcriptional regulator"/>
    <property type="match status" value="1"/>
</dbReference>
<organism evidence="6 7">
    <name type="scientific">Catenuloplanes indicus</name>
    <dbReference type="NCBI Taxonomy" id="137267"/>
    <lineage>
        <taxon>Bacteria</taxon>
        <taxon>Bacillati</taxon>
        <taxon>Actinomycetota</taxon>
        <taxon>Actinomycetes</taxon>
        <taxon>Micromonosporales</taxon>
        <taxon>Micromonosporaceae</taxon>
        <taxon>Catenuloplanes</taxon>
    </lineage>
</organism>
<dbReference type="InterPro" id="IPR000847">
    <property type="entry name" value="LysR_HTH_N"/>
</dbReference>
<evidence type="ECO:0000256" key="2">
    <source>
        <dbReference type="ARBA" id="ARBA00023015"/>
    </source>
</evidence>
<dbReference type="InterPro" id="IPR036388">
    <property type="entry name" value="WH-like_DNA-bd_sf"/>
</dbReference>